<dbReference type="NCBIfam" id="NF001381">
    <property type="entry name" value="PRK00279.1-3"/>
    <property type="match status" value="1"/>
</dbReference>
<evidence type="ECO:0000256" key="1">
    <source>
        <dbReference type="ARBA" id="ARBA00022679"/>
    </source>
</evidence>
<feature type="binding site" evidence="5">
    <location>
        <begin position="57"/>
        <end position="59"/>
    </location>
    <ligand>
        <name>AMP</name>
        <dbReference type="ChEBI" id="CHEBI:456215"/>
    </ligand>
</feature>
<accession>A0ABZ3C9R2</accession>
<feature type="binding site" evidence="5">
    <location>
        <position position="172"/>
    </location>
    <ligand>
        <name>ATP</name>
        <dbReference type="ChEBI" id="CHEBI:30616"/>
    </ligand>
</feature>
<evidence type="ECO:0000256" key="5">
    <source>
        <dbReference type="HAMAP-Rule" id="MF_00235"/>
    </source>
</evidence>
<dbReference type="EMBL" id="CP115965">
    <property type="protein sequence ID" value="WZW99520.1"/>
    <property type="molecule type" value="Genomic_DNA"/>
</dbReference>
<dbReference type="NCBIfam" id="NF011104">
    <property type="entry name" value="PRK14531.1"/>
    <property type="match status" value="1"/>
</dbReference>
<feature type="binding site" evidence="5">
    <location>
        <position position="31"/>
    </location>
    <ligand>
        <name>AMP</name>
        <dbReference type="ChEBI" id="CHEBI:456215"/>
    </ligand>
</feature>
<dbReference type="PANTHER" id="PTHR23359">
    <property type="entry name" value="NUCLEOTIDE KINASE"/>
    <property type="match status" value="1"/>
</dbReference>
<dbReference type="EC" id="2.7.4.3" evidence="5 7"/>
<sequence length="191" mass="21172">MRLLITGPPGAGKGTQAASIAVRHQIPAVSSGDIFRDNIKRRTPLGERVVEIIERGDFVPDVITSSLVMQRLCEPDCWRGWLLDGYPRTLGQVEALDIVLEETKTKLDAVIALEADPDALVARMMHRAQVEGRPDDNADAIRHRIEVYRAETADVIGVYRERGLLVEVDAVGTIEEVRDRISDSLDAHLMP</sequence>
<dbReference type="HAMAP" id="MF_00235">
    <property type="entry name" value="Adenylate_kinase_Adk"/>
    <property type="match status" value="1"/>
</dbReference>
<dbReference type="NCBIfam" id="NF011100">
    <property type="entry name" value="PRK14527.1"/>
    <property type="match status" value="1"/>
</dbReference>
<feature type="binding site" evidence="5">
    <location>
        <begin position="10"/>
        <end position="15"/>
    </location>
    <ligand>
        <name>ATP</name>
        <dbReference type="ChEBI" id="CHEBI:30616"/>
    </ligand>
</feature>
<comment type="catalytic activity">
    <reaction evidence="5 7">
        <text>AMP + ATP = 2 ADP</text>
        <dbReference type="Rhea" id="RHEA:12973"/>
        <dbReference type="ChEBI" id="CHEBI:30616"/>
        <dbReference type="ChEBI" id="CHEBI:456215"/>
        <dbReference type="ChEBI" id="CHEBI:456216"/>
        <dbReference type="EC" id="2.7.4.3"/>
    </reaction>
</comment>
<organism evidence="8 9">
    <name type="scientific">Propioniciclava soli</name>
    <dbReference type="NCBI Taxonomy" id="2775081"/>
    <lineage>
        <taxon>Bacteria</taxon>
        <taxon>Bacillati</taxon>
        <taxon>Actinomycetota</taxon>
        <taxon>Actinomycetes</taxon>
        <taxon>Propionibacteriales</taxon>
        <taxon>Propionibacteriaceae</taxon>
        <taxon>Propioniciclava</taxon>
    </lineage>
</organism>
<feature type="binding site" evidence="5">
    <location>
        <position position="127"/>
    </location>
    <ligand>
        <name>ATP</name>
        <dbReference type="ChEBI" id="CHEBI:30616"/>
    </ligand>
</feature>
<keyword evidence="5" id="KW-0963">Cytoplasm</keyword>
<evidence type="ECO:0000256" key="7">
    <source>
        <dbReference type="RuleBase" id="RU003331"/>
    </source>
</evidence>
<keyword evidence="2 5" id="KW-0545">Nucleotide biosynthesis</keyword>
<gene>
    <name evidence="5" type="primary">adk</name>
    <name evidence="8" type="ORF">PCC79_04810</name>
</gene>
<evidence type="ECO:0000313" key="8">
    <source>
        <dbReference type="EMBL" id="WZW99520.1"/>
    </source>
</evidence>
<feature type="region of interest" description="NMP" evidence="5">
    <location>
        <begin position="30"/>
        <end position="59"/>
    </location>
</feature>
<evidence type="ECO:0000256" key="6">
    <source>
        <dbReference type="RuleBase" id="RU003330"/>
    </source>
</evidence>
<dbReference type="PRINTS" id="PR00094">
    <property type="entry name" value="ADENYLTKNASE"/>
</dbReference>
<comment type="function">
    <text evidence="5">Catalyzes the reversible transfer of the terminal phosphate group between ATP and AMP. Plays an important role in cellular energy homeostasis and in adenine nucleotide metabolism.</text>
</comment>
<dbReference type="PROSITE" id="PS00113">
    <property type="entry name" value="ADENYLATE_KINASE"/>
    <property type="match status" value="1"/>
</dbReference>
<feature type="binding site" evidence="5">
    <location>
        <position position="144"/>
    </location>
    <ligand>
        <name>AMP</name>
        <dbReference type="ChEBI" id="CHEBI:456215"/>
    </ligand>
</feature>
<comment type="subcellular location">
    <subcellularLocation>
        <location evidence="5 7">Cytoplasm</location>
    </subcellularLocation>
</comment>
<comment type="subunit">
    <text evidence="5 7">Monomer.</text>
</comment>
<evidence type="ECO:0000256" key="3">
    <source>
        <dbReference type="ARBA" id="ARBA00022741"/>
    </source>
</evidence>
<feature type="binding site" evidence="5">
    <location>
        <position position="133"/>
    </location>
    <ligand>
        <name>AMP</name>
        <dbReference type="ChEBI" id="CHEBI:456215"/>
    </ligand>
</feature>
<feature type="binding site" evidence="5">
    <location>
        <position position="92"/>
    </location>
    <ligand>
        <name>AMP</name>
        <dbReference type="ChEBI" id="CHEBI:456215"/>
    </ligand>
</feature>
<comment type="similarity">
    <text evidence="5 6">Belongs to the adenylate kinase family.</text>
</comment>
<evidence type="ECO:0000313" key="9">
    <source>
        <dbReference type="Proteomes" id="UP001434337"/>
    </source>
</evidence>
<keyword evidence="3 5" id="KW-0547">Nucleotide-binding</keyword>
<keyword evidence="9" id="KW-1185">Reference proteome</keyword>
<name>A0ABZ3C9R2_9ACTN</name>
<evidence type="ECO:0000256" key="4">
    <source>
        <dbReference type="ARBA" id="ARBA00022777"/>
    </source>
</evidence>
<dbReference type="Gene3D" id="3.40.50.300">
    <property type="entry name" value="P-loop containing nucleotide triphosphate hydrolases"/>
    <property type="match status" value="1"/>
</dbReference>
<dbReference type="Pfam" id="PF00406">
    <property type="entry name" value="ADK"/>
    <property type="match status" value="1"/>
</dbReference>
<feature type="binding site" evidence="5">
    <location>
        <begin position="85"/>
        <end position="88"/>
    </location>
    <ligand>
        <name>AMP</name>
        <dbReference type="ChEBI" id="CHEBI:456215"/>
    </ligand>
</feature>
<reference evidence="8 9" key="1">
    <citation type="journal article" date="2023" name="Environ Microbiome">
        <title>A coral-associated actinobacterium mitigates coral bleaching under heat stress.</title>
        <authorList>
            <person name="Li J."/>
            <person name="Zou Y."/>
            <person name="Li Q."/>
            <person name="Zhang J."/>
            <person name="Bourne D.G."/>
            <person name="Lyu Y."/>
            <person name="Liu C."/>
            <person name="Zhang S."/>
        </authorList>
    </citation>
    <scope>NUCLEOTIDE SEQUENCE [LARGE SCALE GENOMIC DNA]</scope>
    <source>
        <strain evidence="8 9">SCSIO 13291</strain>
    </source>
</reference>
<evidence type="ECO:0000256" key="2">
    <source>
        <dbReference type="ARBA" id="ARBA00022727"/>
    </source>
</evidence>
<comment type="caution">
    <text evidence="5">Lacks conserved residue(s) required for the propagation of feature annotation.</text>
</comment>
<dbReference type="Proteomes" id="UP001434337">
    <property type="component" value="Chromosome"/>
</dbReference>
<keyword evidence="4 5" id="KW-0418">Kinase</keyword>
<dbReference type="NCBIfam" id="NF011105">
    <property type="entry name" value="PRK14532.1"/>
    <property type="match status" value="1"/>
</dbReference>
<keyword evidence="1 5" id="KW-0808">Transferase</keyword>
<dbReference type="InterPro" id="IPR000850">
    <property type="entry name" value="Adenylat/UMP-CMP_kin"/>
</dbReference>
<keyword evidence="5 7" id="KW-0067">ATP-binding</keyword>
<comment type="domain">
    <text evidence="5">Consists of three domains, a large central CORE domain and two small peripheral domains, NMPbind and LID, which undergo movements during catalysis. The LID domain closes over the site of phosphoryl transfer upon ATP binding. Assembling and dissambling the active center during each catalytic cycle provides an effective means to prevent ATP hydrolysis.</text>
</comment>
<dbReference type="RefSeq" id="WP_232548972.1">
    <property type="nucleotide sequence ID" value="NZ_CP115965.1"/>
</dbReference>
<comment type="pathway">
    <text evidence="5">Purine metabolism; AMP biosynthesis via salvage pathway; AMP from ADP: step 1/1.</text>
</comment>
<feature type="binding site" evidence="5">
    <location>
        <position position="36"/>
    </location>
    <ligand>
        <name>AMP</name>
        <dbReference type="ChEBI" id="CHEBI:456215"/>
    </ligand>
</feature>
<dbReference type="InterPro" id="IPR033690">
    <property type="entry name" value="Adenylat_kinase_CS"/>
</dbReference>
<dbReference type="SUPFAM" id="SSF52540">
    <property type="entry name" value="P-loop containing nucleoside triphosphate hydrolases"/>
    <property type="match status" value="1"/>
</dbReference>
<proteinExistence type="inferred from homology"/>
<dbReference type="CDD" id="cd01428">
    <property type="entry name" value="ADK"/>
    <property type="match status" value="1"/>
</dbReference>
<protein>
    <recommendedName>
        <fullName evidence="5 7">Adenylate kinase</fullName>
        <shortName evidence="5">AK</shortName>
        <ecNumber evidence="5 7">2.7.4.3</ecNumber>
    </recommendedName>
    <alternativeName>
        <fullName evidence="5">ATP-AMP transphosphorylase</fullName>
    </alternativeName>
    <alternativeName>
        <fullName evidence="5">ATP:AMP phosphotransferase</fullName>
    </alternativeName>
    <alternativeName>
        <fullName evidence="5">Adenylate monophosphate kinase</fullName>
    </alternativeName>
</protein>
<dbReference type="InterPro" id="IPR027417">
    <property type="entry name" value="P-loop_NTPase"/>
</dbReference>
<dbReference type="GO" id="GO:0004017">
    <property type="term" value="F:AMP kinase activity"/>
    <property type="evidence" value="ECO:0007669"/>
    <property type="project" value="UniProtKB-EC"/>
</dbReference>